<dbReference type="InterPro" id="IPR000960">
    <property type="entry name" value="Flavin_mOase"/>
</dbReference>
<evidence type="ECO:0000313" key="7">
    <source>
        <dbReference type="EMBL" id="GAA3732520.1"/>
    </source>
</evidence>
<keyword evidence="6" id="KW-0560">Oxidoreductase</keyword>
<keyword evidence="4" id="KW-0274">FAD</keyword>
<evidence type="ECO:0000313" key="8">
    <source>
        <dbReference type="Proteomes" id="UP001501004"/>
    </source>
</evidence>
<evidence type="ECO:0000256" key="3">
    <source>
        <dbReference type="ARBA" id="ARBA00022630"/>
    </source>
</evidence>
<reference evidence="8" key="1">
    <citation type="journal article" date="2019" name="Int. J. Syst. Evol. Microbiol.">
        <title>The Global Catalogue of Microorganisms (GCM) 10K type strain sequencing project: providing services to taxonomists for standard genome sequencing and annotation.</title>
        <authorList>
            <consortium name="The Broad Institute Genomics Platform"/>
            <consortium name="The Broad Institute Genome Sequencing Center for Infectious Disease"/>
            <person name="Wu L."/>
            <person name="Ma J."/>
        </authorList>
    </citation>
    <scope>NUCLEOTIDE SEQUENCE [LARGE SCALE GENOMIC DNA]</scope>
    <source>
        <strain evidence="8">JCM 16949</strain>
    </source>
</reference>
<dbReference type="SUPFAM" id="SSF51905">
    <property type="entry name" value="FAD/NAD(P)-binding domain"/>
    <property type="match status" value="2"/>
</dbReference>
<keyword evidence="5" id="KW-0521">NADP</keyword>
<protein>
    <submittedName>
        <fullName evidence="7">NAD(P)-binding domain-containing protein</fullName>
    </submittedName>
</protein>
<evidence type="ECO:0000256" key="5">
    <source>
        <dbReference type="ARBA" id="ARBA00022857"/>
    </source>
</evidence>
<dbReference type="Proteomes" id="UP001501004">
    <property type="component" value="Unassembled WGS sequence"/>
</dbReference>
<proteinExistence type="inferred from homology"/>
<dbReference type="PANTHER" id="PTHR23023">
    <property type="entry name" value="DIMETHYLANILINE MONOOXYGENASE"/>
    <property type="match status" value="1"/>
</dbReference>
<evidence type="ECO:0000256" key="4">
    <source>
        <dbReference type="ARBA" id="ARBA00022827"/>
    </source>
</evidence>
<dbReference type="InterPro" id="IPR036188">
    <property type="entry name" value="FAD/NAD-bd_sf"/>
</dbReference>
<evidence type="ECO:0000256" key="1">
    <source>
        <dbReference type="ARBA" id="ARBA00009183"/>
    </source>
</evidence>
<dbReference type="RefSeq" id="WP_344753597.1">
    <property type="nucleotide sequence ID" value="NZ_BAABAE010000002.1"/>
</dbReference>
<comment type="caution">
    <text evidence="7">The sequence shown here is derived from an EMBL/GenBank/DDBJ whole genome shotgun (WGS) entry which is preliminary data.</text>
</comment>
<dbReference type="Pfam" id="PF00743">
    <property type="entry name" value="FMO-like"/>
    <property type="match status" value="1"/>
</dbReference>
<dbReference type="Gene3D" id="3.50.50.60">
    <property type="entry name" value="FAD/NAD(P)-binding domain"/>
    <property type="match status" value="1"/>
</dbReference>
<keyword evidence="3" id="KW-0285">Flavoprotein</keyword>
<dbReference type="EMBL" id="BAABAE010000002">
    <property type="protein sequence ID" value="GAA3732520.1"/>
    <property type="molecule type" value="Genomic_DNA"/>
</dbReference>
<organism evidence="7 8">
    <name type="scientific">Leifsonella bigeumensis</name>
    <dbReference type="NCBI Taxonomy" id="433643"/>
    <lineage>
        <taxon>Bacteria</taxon>
        <taxon>Bacillati</taxon>
        <taxon>Actinomycetota</taxon>
        <taxon>Actinomycetes</taxon>
        <taxon>Micrococcales</taxon>
        <taxon>Microbacteriaceae</taxon>
        <taxon>Leifsonella</taxon>
    </lineage>
</organism>
<name>A0ABP7F8R0_9MICO</name>
<comment type="similarity">
    <text evidence="2">Belongs to the FAD-binding monooxygenase family.</text>
</comment>
<dbReference type="InterPro" id="IPR050346">
    <property type="entry name" value="FMO-like"/>
</dbReference>
<gene>
    <name evidence="7" type="ORF">GCM10022239_06140</name>
</gene>
<accession>A0ABP7F8R0</accession>
<dbReference type="InterPro" id="IPR020946">
    <property type="entry name" value="Flavin_mOase-like"/>
</dbReference>
<sequence length="474" mass="52582">MKTRKVGIIGAGAAGICSAKYLLASGLDVTLFETGSMIGGLWVYDNDNDRSSAYASLHINSEKRNTQFHDFPFAADVQEFPSHEDMADYLGSYARNFGVAERIRFNSKVTRVTPSVDEGGALRWVIEVNDGAERHEFDSVIVAAGHLTEHVMPPFANDFRGEIMHSHYYRVPTPFAGKRVLVIGSGNSGCDITADVSAYASRTVMAARSPELIVPKIFMGRPVTQITGQFEKPWLPSGLPRLARKVITHLSHGPMENFGLRTPKGRTHPTSHATLINLLAYRRAFAKPGVESASGATIRFADGSSEEFDTVICATGYDIRFPYLDEAIAKVERGGIELFKRIVPPGWPGLYFVGYFNTAGSSNLRMFEGQSRWIAKVETGECALPSRSEMLADVAATDAYYENHYPGGPRYALEIEPLRYTRELNAEARRGAKRRRRVVTKGQEMSRSIEDFVPRLRNYPSGRRVTNPSLVSQR</sequence>
<dbReference type="PIRSF" id="PIRSF000332">
    <property type="entry name" value="FMO"/>
    <property type="match status" value="1"/>
</dbReference>
<evidence type="ECO:0000256" key="2">
    <source>
        <dbReference type="ARBA" id="ARBA00010139"/>
    </source>
</evidence>
<evidence type="ECO:0000256" key="6">
    <source>
        <dbReference type="ARBA" id="ARBA00023002"/>
    </source>
</evidence>
<dbReference type="PRINTS" id="PR00370">
    <property type="entry name" value="FMOXYGENASE"/>
</dbReference>
<keyword evidence="8" id="KW-1185">Reference proteome</keyword>
<comment type="similarity">
    <text evidence="1">Belongs to the FMO family.</text>
</comment>